<dbReference type="EMBL" id="CU207366">
    <property type="protein sequence ID" value="CAL68170.1"/>
    <property type="molecule type" value="Genomic_DNA"/>
</dbReference>
<gene>
    <name evidence="2" type="ordered locus">GFO_3227</name>
</gene>
<dbReference type="KEGG" id="gfo:GFO_3227"/>
<reference evidence="2 3" key="1">
    <citation type="journal article" date="2006" name="Environ. Microbiol.">
        <title>Whole genome analysis of the marine Bacteroidetes'Gramella forsetii' reveals adaptations to degradation of polymeric organic matter.</title>
        <authorList>
            <person name="Bauer M."/>
            <person name="Kube M."/>
            <person name="Teeling H."/>
            <person name="Richter M."/>
            <person name="Lombardot T."/>
            <person name="Allers E."/>
            <person name="Wuerdemann C.A."/>
            <person name="Quast C."/>
            <person name="Kuhl H."/>
            <person name="Knaust F."/>
            <person name="Woebken D."/>
            <person name="Bischof K."/>
            <person name="Mussmann M."/>
            <person name="Choudhuri J.V."/>
            <person name="Meyer F."/>
            <person name="Reinhardt R."/>
            <person name="Amann R.I."/>
            <person name="Gloeckner F.O."/>
        </authorList>
    </citation>
    <scope>NUCLEOTIDE SEQUENCE [LARGE SCALE GENOMIC DNA]</scope>
    <source>
        <strain evidence="3">DSM 17595 / CGMCC 1.15422 / KT0803</strain>
    </source>
</reference>
<dbReference type="Proteomes" id="UP000000755">
    <property type="component" value="Chromosome"/>
</dbReference>
<dbReference type="OrthoDB" id="1496068at2"/>
<accession>A0M6C5</accession>
<dbReference type="eggNOG" id="ENOG5032VPP">
    <property type="taxonomic scope" value="Bacteria"/>
</dbReference>
<dbReference type="HOGENOM" id="CLU_1567640_0_0_10"/>
<protein>
    <recommendedName>
        <fullName evidence="1">DUF6973 domain-containing protein</fullName>
    </recommendedName>
</protein>
<sequence>MLIWNRLKSLNFRQILRLSKFFITRPLYIIPTYKATRRTLKICNTKFGKEHHLDNKANAFRHALWNFILCEAYFEISKSVEKALFQSKRITDLHEDLFPNSAPARLMDLHNNKVGRTLFNMDNQLEIVNHLELMMENARKLAPFPEVKNSDTYLVYLED</sequence>
<name>A0M6C5_CHRFK</name>
<evidence type="ECO:0000259" key="1">
    <source>
        <dbReference type="Pfam" id="PF22322"/>
    </source>
</evidence>
<proteinExistence type="predicted"/>
<evidence type="ECO:0000313" key="3">
    <source>
        <dbReference type="Proteomes" id="UP000000755"/>
    </source>
</evidence>
<dbReference type="STRING" id="411154.GFO_3227"/>
<dbReference type="InterPro" id="IPR054246">
    <property type="entry name" value="DUF6973"/>
</dbReference>
<dbReference type="Pfam" id="PF22322">
    <property type="entry name" value="DUF6973"/>
    <property type="match status" value="1"/>
</dbReference>
<organism evidence="2 3">
    <name type="scientific">Christiangramia forsetii (strain DSM 17595 / CGMCC 1.15422 / KT0803)</name>
    <name type="common">Gramella forsetii</name>
    <dbReference type="NCBI Taxonomy" id="411154"/>
    <lineage>
        <taxon>Bacteria</taxon>
        <taxon>Pseudomonadati</taxon>
        <taxon>Bacteroidota</taxon>
        <taxon>Flavobacteriia</taxon>
        <taxon>Flavobacteriales</taxon>
        <taxon>Flavobacteriaceae</taxon>
        <taxon>Christiangramia</taxon>
    </lineage>
</organism>
<evidence type="ECO:0000313" key="2">
    <source>
        <dbReference type="EMBL" id="CAL68170.1"/>
    </source>
</evidence>
<dbReference type="AlphaFoldDB" id="A0M6C5"/>
<feature type="domain" description="DUF6973" evidence="1">
    <location>
        <begin position="20"/>
        <end position="135"/>
    </location>
</feature>